<keyword evidence="2" id="KW-0285">Flavoprotein</keyword>
<evidence type="ECO:0000256" key="4">
    <source>
        <dbReference type="ARBA" id="ARBA00022857"/>
    </source>
</evidence>
<comment type="cofactor">
    <cofactor evidence="1">
        <name>FMN</name>
        <dbReference type="ChEBI" id="CHEBI:58210"/>
    </cofactor>
</comment>
<accession>A0A1I3V8F3</accession>
<sequence length="339" mass="37700">MSLIFQPFQLRNCTIPNRIVCSPMCMYSANEDAKVTDWHIVHYGTRAAGKVGLLMIEATAVESRGRISMKDLGLWSDEQMEGLAKIVSFAQSQGVKTAIQLAHAGRKAVVNEPIIAPSPIPFRSSDPVPDEMTYTDIQNVIQAFGQAARRAKEIGFDIVEVHAAHGYLIHQFLSPLSNKRTDEYGGSLENRARFLKEVIRTVRDHWGEEAPLFVRISAVDYHPDGLTLSDSIQIARWMKEWGVDLVDVSSGGTLPQPPSSIYPGYQVTYAEAIKKEAEIATGTVGLITTVEQAEEILGNGRADLVFLGRELLRNPYWVLHAAQKRNLEYIGPTQYSRAF</sequence>
<reference evidence="7 8" key="1">
    <citation type="submission" date="2016-10" db="EMBL/GenBank/DDBJ databases">
        <authorList>
            <person name="de Groot N.N."/>
        </authorList>
    </citation>
    <scope>NUCLEOTIDE SEQUENCE [LARGE SCALE GENOMIC DNA]</scope>
    <source>
        <strain evidence="7 8">DSM 44778</strain>
    </source>
</reference>
<keyword evidence="8" id="KW-1185">Reference proteome</keyword>
<keyword evidence="5" id="KW-0560">Oxidoreductase</keyword>
<evidence type="ECO:0000256" key="5">
    <source>
        <dbReference type="ARBA" id="ARBA00023002"/>
    </source>
</evidence>
<dbReference type="AlphaFoldDB" id="A0A1I3V8F3"/>
<evidence type="ECO:0000256" key="3">
    <source>
        <dbReference type="ARBA" id="ARBA00022643"/>
    </source>
</evidence>
<dbReference type="Pfam" id="PF00724">
    <property type="entry name" value="Oxidored_FMN"/>
    <property type="match status" value="1"/>
</dbReference>
<evidence type="ECO:0000313" key="7">
    <source>
        <dbReference type="EMBL" id="SFJ90646.1"/>
    </source>
</evidence>
<organism evidence="7 8">
    <name type="scientific">Thermoflavimicrobium dichotomicum</name>
    <dbReference type="NCBI Taxonomy" id="46223"/>
    <lineage>
        <taxon>Bacteria</taxon>
        <taxon>Bacillati</taxon>
        <taxon>Bacillota</taxon>
        <taxon>Bacilli</taxon>
        <taxon>Bacillales</taxon>
        <taxon>Thermoactinomycetaceae</taxon>
        <taxon>Thermoflavimicrobium</taxon>
    </lineage>
</organism>
<dbReference type="Gene3D" id="3.20.20.70">
    <property type="entry name" value="Aldolase class I"/>
    <property type="match status" value="1"/>
</dbReference>
<dbReference type="InterPro" id="IPR013785">
    <property type="entry name" value="Aldolase_TIM"/>
</dbReference>
<dbReference type="Proteomes" id="UP000199545">
    <property type="component" value="Unassembled WGS sequence"/>
</dbReference>
<dbReference type="NCBIfam" id="NF010047">
    <property type="entry name" value="PRK13523.1"/>
    <property type="match status" value="1"/>
</dbReference>
<gene>
    <name evidence="7" type="ORF">SAMN05421852_1357</name>
</gene>
<dbReference type="OrthoDB" id="9772736at2"/>
<protein>
    <submittedName>
        <fullName evidence="7">NADPH2 dehydrogenase</fullName>
    </submittedName>
</protein>
<dbReference type="GO" id="GO:0003959">
    <property type="term" value="F:NADPH dehydrogenase activity"/>
    <property type="evidence" value="ECO:0007669"/>
    <property type="project" value="InterPro"/>
</dbReference>
<dbReference type="SUPFAM" id="SSF51395">
    <property type="entry name" value="FMN-linked oxidoreductases"/>
    <property type="match status" value="1"/>
</dbReference>
<proteinExistence type="predicted"/>
<keyword evidence="4" id="KW-0521">NADP</keyword>
<dbReference type="PANTHER" id="PTHR43303:SF4">
    <property type="entry name" value="NADPH DEHYDROGENASE C23G7.10C-RELATED"/>
    <property type="match status" value="1"/>
</dbReference>
<dbReference type="GO" id="GO:0010181">
    <property type="term" value="F:FMN binding"/>
    <property type="evidence" value="ECO:0007669"/>
    <property type="project" value="InterPro"/>
</dbReference>
<dbReference type="EMBL" id="FORR01000035">
    <property type="protein sequence ID" value="SFJ90646.1"/>
    <property type="molecule type" value="Genomic_DNA"/>
</dbReference>
<dbReference type="SMR" id="A0A1I3V8F3"/>
<dbReference type="STRING" id="46223.SAMN05421852_1357"/>
<evidence type="ECO:0000259" key="6">
    <source>
        <dbReference type="Pfam" id="PF00724"/>
    </source>
</evidence>
<feature type="domain" description="NADH:flavin oxidoreductase/NADH oxidase N-terminal" evidence="6">
    <location>
        <begin position="4"/>
        <end position="328"/>
    </location>
</feature>
<dbReference type="InterPro" id="IPR001155">
    <property type="entry name" value="OxRdtase_FMN_N"/>
</dbReference>
<dbReference type="RefSeq" id="WP_093231729.1">
    <property type="nucleotide sequence ID" value="NZ_FORR01000035.1"/>
</dbReference>
<keyword evidence="3" id="KW-0288">FMN</keyword>
<dbReference type="PANTHER" id="PTHR43303">
    <property type="entry name" value="NADPH DEHYDROGENASE C23G7.10C-RELATED"/>
    <property type="match status" value="1"/>
</dbReference>
<dbReference type="GO" id="GO:0050661">
    <property type="term" value="F:NADP binding"/>
    <property type="evidence" value="ECO:0007669"/>
    <property type="project" value="InterPro"/>
</dbReference>
<name>A0A1I3V8F3_9BACL</name>
<evidence type="ECO:0000256" key="2">
    <source>
        <dbReference type="ARBA" id="ARBA00022630"/>
    </source>
</evidence>
<evidence type="ECO:0000313" key="8">
    <source>
        <dbReference type="Proteomes" id="UP000199545"/>
    </source>
</evidence>
<evidence type="ECO:0000256" key="1">
    <source>
        <dbReference type="ARBA" id="ARBA00001917"/>
    </source>
</evidence>
<dbReference type="InterPro" id="IPR044152">
    <property type="entry name" value="YqjM-like"/>
</dbReference>
<dbReference type="CDD" id="cd02932">
    <property type="entry name" value="OYE_YqiM_FMN"/>
    <property type="match status" value="1"/>
</dbReference>